<dbReference type="Proteomes" id="UP001519887">
    <property type="component" value="Unassembled WGS sequence"/>
</dbReference>
<gene>
    <name evidence="3" type="ORF">K0U00_24920</name>
</gene>
<protein>
    <submittedName>
        <fullName evidence="3">Efflux RND transporter periplasmic adaptor subunit</fullName>
    </submittedName>
</protein>
<name>A0ABS7C8T2_9BACL</name>
<evidence type="ECO:0000313" key="3">
    <source>
        <dbReference type="EMBL" id="MBW7457287.1"/>
    </source>
</evidence>
<evidence type="ECO:0000313" key="4">
    <source>
        <dbReference type="Proteomes" id="UP001519887"/>
    </source>
</evidence>
<keyword evidence="4" id="KW-1185">Reference proteome</keyword>
<evidence type="ECO:0000256" key="1">
    <source>
        <dbReference type="SAM" id="SignalP"/>
    </source>
</evidence>
<dbReference type="EMBL" id="JAHZIK010000805">
    <property type="protein sequence ID" value="MBW7457287.1"/>
    <property type="molecule type" value="Genomic_DNA"/>
</dbReference>
<comment type="caution">
    <text evidence="3">The sequence shown here is derived from an EMBL/GenBank/DDBJ whole genome shotgun (WGS) entry which is preliminary data.</text>
</comment>
<organism evidence="3 4">
    <name type="scientific">Paenibacillus sepulcri</name>
    <dbReference type="NCBI Taxonomy" id="359917"/>
    <lineage>
        <taxon>Bacteria</taxon>
        <taxon>Bacillati</taxon>
        <taxon>Bacillota</taxon>
        <taxon>Bacilli</taxon>
        <taxon>Bacillales</taxon>
        <taxon>Paenibacillaceae</taxon>
        <taxon>Paenibacillus</taxon>
    </lineage>
</organism>
<reference evidence="3 4" key="1">
    <citation type="submission" date="2021-07" db="EMBL/GenBank/DDBJ databases">
        <title>Paenibacillus radiodurans sp. nov., isolated from the southeastern edge of Tengger Desert.</title>
        <authorList>
            <person name="Zhang G."/>
        </authorList>
    </citation>
    <scope>NUCLEOTIDE SEQUENCE [LARGE SCALE GENOMIC DNA]</scope>
    <source>
        <strain evidence="3 4">CCM 7311</strain>
    </source>
</reference>
<feature type="signal peptide" evidence="1">
    <location>
        <begin position="1"/>
        <end position="35"/>
    </location>
</feature>
<keyword evidence="1" id="KW-0732">Signal</keyword>
<dbReference type="InterPro" id="IPR058627">
    <property type="entry name" value="MdtA-like_C"/>
</dbReference>
<sequence>MMPSIQSHKYKIFGRLRLAAAACLIAALLSGCSLLPEEEEALQPPIQQKRQTDQETALVKKGSIERYLDSTATALSSSNTSVSFPESGGRIKQMFVQSGDLISAGSPIAELDTGDLQTRIKLQKLSVEQKQIVFSTTVKSEADKKDSRLTQIDLDREKLILESLESEYQKSLLLAPVSGKITYLSVPDPGEGVTAFQTVATISNPDSIDLIYEATDIKSITGIKKDTPVAITYSGKTYQGKVAQIPSTAPKSSDPNIQKRNAKALIIAFNAPKPVIKIGEYVGIKLFIEKKDNVLIIPRSGLRTFLGRSTVQVIDGERVKELDVQTGLMTSAEVEIVKGLEEGQKVIIN</sequence>
<feature type="domain" description="Multidrug resistance protein MdtA-like C-terminal permuted SH3" evidence="2">
    <location>
        <begin position="293"/>
        <end position="348"/>
    </location>
</feature>
<dbReference type="Gene3D" id="2.40.420.20">
    <property type="match status" value="1"/>
</dbReference>
<feature type="chain" id="PRO_5046823406" evidence="1">
    <location>
        <begin position="36"/>
        <end position="349"/>
    </location>
</feature>
<dbReference type="PANTHER" id="PTHR30469:SF33">
    <property type="entry name" value="SLR1207 PROTEIN"/>
    <property type="match status" value="1"/>
</dbReference>
<dbReference type="RefSeq" id="WP_210046800.1">
    <property type="nucleotide sequence ID" value="NZ_JBHLVU010000030.1"/>
</dbReference>
<dbReference type="PANTHER" id="PTHR30469">
    <property type="entry name" value="MULTIDRUG RESISTANCE PROTEIN MDTA"/>
    <property type="match status" value="1"/>
</dbReference>
<dbReference type="Pfam" id="PF25967">
    <property type="entry name" value="RND-MFP_C"/>
    <property type="match status" value="1"/>
</dbReference>
<proteinExistence type="predicted"/>
<evidence type="ECO:0000259" key="2">
    <source>
        <dbReference type="Pfam" id="PF25967"/>
    </source>
</evidence>
<dbReference type="Gene3D" id="2.40.50.100">
    <property type="match status" value="1"/>
</dbReference>
<accession>A0ABS7C8T2</accession>